<evidence type="ECO:0000313" key="8">
    <source>
        <dbReference type="Ensembl" id="ENSGALP00010025444.1"/>
    </source>
</evidence>
<evidence type="ECO:0000313" key="9">
    <source>
        <dbReference type="Proteomes" id="UP000000539"/>
    </source>
</evidence>
<evidence type="ECO:0000259" key="7">
    <source>
        <dbReference type="PROSITE" id="PS50835"/>
    </source>
</evidence>
<dbReference type="Pfam" id="PF07686">
    <property type="entry name" value="V-set"/>
    <property type="match status" value="1"/>
</dbReference>
<evidence type="ECO:0000256" key="4">
    <source>
        <dbReference type="ARBA" id="ARBA00023136"/>
    </source>
</evidence>
<dbReference type="InterPro" id="IPR036179">
    <property type="entry name" value="Ig-like_dom_sf"/>
</dbReference>
<dbReference type="InterPro" id="IPR013783">
    <property type="entry name" value="Ig-like_fold"/>
</dbReference>
<dbReference type="InterPro" id="IPR051117">
    <property type="entry name" value="TRG_var/const_region"/>
</dbReference>
<accession>A0A8V0Z2Z0</accession>
<evidence type="ECO:0000256" key="3">
    <source>
        <dbReference type="ARBA" id="ARBA00022989"/>
    </source>
</evidence>
<proteinExistence type="predicted"/>
<keyword evidence="4" id="KW-0472">Membrane</keyword>
<sequence length="154" mass="17553">ALLHSQAAEAFLPAQPCVVIERSKTVTIECKVEGIADFQAAYIHWYRQMPAGVPERLLYVTAVAQVSYDSDSYKNKYWSYKSENKICTLSVLNIRDDDEGTYYCAYWESHRGSRLQAALTESWLQPERHTFFQVLRTTAAFLPPSLSLHDIPTG</sequence>
<comment type="subcellular location">
    <subcellularLocation>
        <location evidence="1">Membrane</location>
    </subcellularLocation>
</comment>
<reference evidence="8" key="3">
    <citation type="submission" date="2025-09" db="UniProtKB">
        <authorList>
            <consortium name="Ensembl"/>
        </authorList>
    </citation>
    <scope>IDENTIFICATION</scope>
    <source>
        <strain evidence="8">broiler</strain>
    </source>
</reference>
<reference evidence="8" key="2">
    <citation type="submission" date="2025-08" db="UniProtKB">
        <authorList>
            <consortium name="Ensembl"/>
        </authorList>
    </citation>
    <scope>IDENTIFICATION</scope>
    <source>
        <strain evidence="8">broiler</strain>
    </source>
</reference>
<dbReference type="SMART" id="SM00409">
    <property type="entry name" value="IG"/>
    <property type="match status" value="1"/>
</dbReference>
<dbReference type="FunCoup" id="A0A8V0Z2Z0">
    <property type="interactions" value="121"/>
</dbReference>
<dbReference type="SMART" id="SM00406">
    <property type="entry name" value="IGv"/>
    <property type="match status" value="1"/>
</dbReference>
<dbReference type="PROSITE" id="PS50835">
    <property type="entry name" value="IG_LIKE"/>
    <property type="match status" value="1"/>
</dbReference>
<organism evidence="8 9">
    <name type="scientific">Gallus gallus</name>
    <name type="common">Chicken</name>
    <dbReference type="NCBI Taxonomy" id="9031"/>
    <lineage>
        <taxon>Eukaryota</taxon>
        <taxon>Metazoa</taxon>
        <taxon>Chordata</taxon>
        <taxon>Craniata</taxon>
        <taxon>Vertebrata</taxon>
        <taxon>Euteleostomi</taxon>
        <taxon>Archelosauria</taxon>
        <taxon>Archosauria</taxon>
        <taxon>Dinosauria</taxon>
        <taxon>Saurischia</taxon>
        <taxon>Theropoda</taxon>
        <taxon>Coelurosauria</taxon>
        <taxon>Aves</taxon>
        <taxon>Neognathae</taxon>
        <taxon>Galloanserae</taxon>
        <taxon>Galliformes</taxon>
        <taxon>Phasianidae</taxon>
        <taxon>Phasianinae</taxon>
        <taxon>Gallus</taxon>
    </lineage>
</organism>
<evidence type="ECO:0000256" key="1">
    <source>
        <dbReference type="ARBA" id="ARBA00004370"/>
    </source>
</evidence>
<dbReference type="InterPro" id="IPR003599">
    <property type="entry name" value="Ig_sub"/>
</dbReference>
<dbReference type="InterPro" id="IPR007110">
    <property type="entry name" value="Ig-like_dom"/>
</dbReference>
<protein>
    <recommendedName>
        <fullName evidence="7">Ig-like domain-containing protein</fullName>
    </recommendedName>
</protein>
<evidence type="ECO:0000256" key="2">
    <source>
        <dbReference type="ARBA" id="ARBA00022692"/>
    </source>
</evidence>
<name>A0A8V0Z2Z0_CHICK</name>
<dbReference type="Proteomes" id="UP000000539">
    <property type="component" value="Chromosome 2"/>
</dbReference>
<dbReference type="Ensembl" id="ENSGALT00010042954.1">
    <property type="protein sequence ID" value="ENSGALP00010025444.1"/>
    <property type="gene ID" value="ENSGALG00010017777.1"/>
</dbReference>
<reference evidence="8" key="1">
    <citation type="submission" date="2020-11" db="EMBL/GenBank/DDBJ databases">
        <title>Gallus gallus (Chicken) genome, bGalGal1, GRCg7b, maternal haplotype autosomes + Z &amp; W.</title>
        <authorList>
            <person name="Warren W."/>
            <person name="Formenti G."/>
            <person name="Fedrigo O."/>
            <person name="Haase B."/>
            <person name="Mountcastle J."/>
            <person name="Balacco J."/>
            <person name="Tracey A."/>
            <person name="Schneider V."/>
            <person name="Okimoto R."/>
            <person name="Cheng H."/>
            <person name="Hawken R."/>
            <person name="Howe K."/>
            <person name="Jarvis E.D."/>
        </authorList>
    </citation>
    <scope>NUCLEOTIDE SEQUENCE [LARGE SCALE GENOMIC DNA]</scope>
    <source>
        <strain evidence="8">Broiler</strain>
    </source>
</reference>
<dbReference type="SUPFAM" id="SSF48726">
    <property type="entry name" value="Immunoglobulin"/>
    <property type="match status" value="1"/>
</dbReference>
<keyword evidence="3" id="KW-1133">Transmembrane helix</keyword>
<dbReference type="InterPro" id="IPR013106">
    <property type="entry name" value="Ig_V-set"/>
</dbReference>
<feature type="domain" description="Ig-like" evidence="7">
    <location>
        <begin position="13"/>
        <end position="120"/>
    </location>
</feature>
<dbReference type="PANTHER" id="PTHR19256">
    <property type="entry name" value="T-CELL RECEPTOR GAMMA CHAIN"/>
    <property type="match status" value="1"/>
</dbReference>
<keyword evidence="6" id="KW-0393">Immunoglobulin domain</keyword>
<dbReference type="AlphaFoldDB" id="A0A8V0Z2Z0"/>
<dbReference type="Gene3D" id="2.60.40.10">
    <property type="entry name" value="Immunoglobulins"/>
    <property type="match status" value="1"/>
</dbReference>
<keyword evidence="2" id="KW-0812">Transmembrane</keyword>
<keyword evidence="9" id="KW-1185">Reference proteome</keyword>
<keyword evidence="5" id="KW-0675">Receptor</keyword>
<evidence type="ECO:0000256" key="6">
    <source>
        <dbReference type="ARBA" id="ARBA00023319"/>
    </source>
</evidence>
<dbReference type="GeneTree" id="ENSGT00940000153143"/>
<dbReference type="PANTHER" id="PTHR19256:SF65">
    <property type="entry name" value="T CELL RECEPTOR GAMMA CONSTANT 1-RELATED"/>
    <property type="match status" value="1"/>
</dbReference>
<evidence type="ECO:0000256" key="5">
    <source>
        <dbReference type="ARBA" id="ARBA00023170"/>
    </source>
</evidence>
<dbReference type="GO" id="GO:0009897">
    <property type="term" value="C:external side of plasma membrane"/>
    <property type="evidence" value="ECO:0000318"/>
    <property type="project" value="GO_Central"/>
</dbReference>